<keyword evidence="3" id="KW-1185">Reference proteome</keyword>
<evidence type="ECO:0000256" key="1">
    <source>
        <dbReference type="SAM" id="MobiDB-lite"/>
    </source>
</evidence>
<name>K0SRN2_THAOC</name>
<feature type="compositionally biased region" description="Acidic residues" evidence="1">
    <location>
        <begin position="116"/>
        <end position="135"/>
    </location>
</feature>
<organism evidence="2 3">
    <name type="scientific">Thalassiosira oceanica</name>
    <name type="common">Marine diatom</name>
    <dbReference type="NCBI Taxonomy" id="159749"/>
    <lineage>
        <taxon>Eukaryota</taxon>
        <taxon>Sar</taxon>
        <taxon>Stramenopiles</taxon>
        <taxon>Ochrophyta</taxon>
        <taxon>Bacillariophyta</taxon>
        <taxon>Coscinodiscophyceae</taxon>
        <taxon>Thalassiosirophycidae</taxon>
        <taxon>Thalassiosirales</taxon>
        <taxon>Thalassiosiraceae</taxon>
        <taxon>Thalassiosira</taxon>
    </lineage>
</organism>
<protein>
    <submittedName>
        <fullName evidence="2">Uncharacterized protein</fullName>
    </submittedName>
</protein>
<proteinExistence type="predicted"/>
<feature type="compositionally biased region" description="Polar residues" evidence="1">
    <location>
        <begin position="24"/>
        <end position="33"/>
    </location>
</feature>
<evidence type="ECO:0000313" key="3">
    <source>
        <dbReference type="Proteomes" id="UP000266841"/>
    </source>
</evidence>
<feature type="compositionally biased region" description="Polar residues" evidence="1">
    <location>
        <begin position="94"/>
        <end position="112"/>
    </location>
</feature>
<feature type="compositionally biased region" description="Polar residues" evidence="1">
    <location>
        <begin position="57"/>
        <end position="67"/>
    </location>
</feature>
<feature type="non-terminal residue" evidence="2">
    <location>
        <position position="253"/>
    </location>
</feature>
<dbReference type="Proteomes" id="UP000266841">
    <property type="component" value="Unassembled WGS sequence"/>
</dbReference>
<sequence>MWGFSMEDLARRAQEEAAKLAEQVSEQASTMQSPAGLFNLDAMNPDAPPEPQVPDATVSTTTQSDISEANGFVTPAKQPNQQQVTGGRDDRAPGSSQISSQLKATKLSVSATSGDDFFDSSWDGDENNADQDDTDAAAERLRKESRLQAERIMLEEQQRRKDERERLEAERAENLKREQEAEVEQQRKEEAEAARIEAERLEQERLAAEEEARKEAERLEQERIERELELKRQQEAEAARIEAERLEKERHRA</sequence>
<reference evidence="2 3" key="1">
    <citation type="journal article" date="2012" name="Genome Biol.">
        <title>Genome and low-iron response of an oceanic diatom adapted to chronic iron limitation.</title>
        <authorList>
            <person name="Lommer M."/>
            <person name="Specht M."/>
            <person name="Roy A.S."/>
            <person name="Kraemer L."/>
            <person name="Andreson R."/>
            <person name="Gutowska M.A."/>
            <person name="Wolf J."/>
            <person name="Bergner S.V."/>
            <person name="Schilhabel M.B."/>
            <person name="Klostermeier U.C."/>
            <person name="Beiko R.G."/>
            <person name="Rosenstiel P."/>
            <person name="Hippler M."/>
            <person name="Laroche J."/>
        </authorList>
    </citation>
    <scope>NUCLEOTIDE SEQUENCE [LARGE SCALE GENOMIC DNA]</scope>
    <source>
        <strain evidence="2 3">CCMP1005</strain>
    </source>
</reference>
<accession>K0SRN2</accession>
<dbReference type="EMBL" id="AGNL01020514">
    <property type="protein sequence ID" value="EJK60992.1"/>
    <property type="molecule type" value="Genomic_DNA"/>
</dbReference>
<evidence type="ECO:0000313" key="2">
    <source>
        <dbReference type="EMBL" id="EJK60992.1"/>
    </source>
</evidence>
<gene>
    <name evidence="2" type="ORF">THAOC_18584</name>
</gene>
<comment type="caution">
    <text evidence="2">The sequence shown here is derived from an EMBL/GenBank/DDBJ whole genome shotgun (WGS) entry which is preliminary data.</text>
</comment>
<feature type="region of interest" description="Disordered" evidence="1">
    <location>
        <begin position="153"/>
        <end position="195"/>
    </location>
</feature>
<feature type="region of interest" description="Disordered" evidence="1">
    <location>
        <begin position="17"/>
        <end position="135"/>
    </location>
</feature>
<dbReference type="AlphaFoldDB" id="K0SRN2"/>